<dbReference type="EMBL" id="KQ085979">
    <property type="protein sequence ID" value="KLO12377.1"/>
    <property type="molecule type" value="Genomic_DNA"/>
</dbReference>
<name>A0A0H2RL62_9AGAM</name>
<dbReference type="Pfam" id="PF14234">
    <property type="entry name" value="DUF4336"/>
    <property type="match status" value="1"/>
</dbReference>
<dbReference type="InterPro" id="IPR036866">
    <property type="entry name" value="RibonucZ/Hydroxyglut_hydro"/>
</dbReference>
<dbReference type="SUPFAM" id="SSF56281">
    <property type="entry name" value="Metallo-hydrolase/oxidoreductase"/>
    <property type="match status" value="1"/>
</dbReference>
<evidence type="ECO:0000313" key="2">
    <source>
        <dbReference type="Proteomes" id="UP000053477"/>
    </source>
</evidence>
<dbReference type="PANTHER" id="PTHR33835:SF1">
    <property type="entry name" value="METALLO-BETA-LACTAMASE DOMAIN-CONTAINING PROTEIN"/>
    <property type="match status" value="1"/>
</dbReference>
<dbReference type="OrthoDB" id="421671at2759"/>
<dbReference type="PANTHER" id="PTHR33835">
    <property type="entry name" value="YALI0C07656P"/>
    <property type="match status" value="1"/>
</dbReference>
<dbReference type="InParanoid" id="A0A0H2RL62"/>
<protein>
    <recommendedName>
        <fullName evidence="3">DUF4336 domain-containing protein</fullName>
    </recommendedName>
</protein>
<proteinExistence type="predicted"/>
<sequence length="249" mass="27035">MAGSEVVIREVTPGIVTFSKPFTRLGVLPFGGRSTAVKLADGGVWLLASTPLTDATKKKLEELGDVKYIVGPDAVHNLYLPEYKSAYPAASLIGVVGHLTKPNLASLSTSFVGVYGRDDASDASKFGYTKDNEIEAVYFSGFKNQDVAFLHRASRTLIVADLLLNLPAKEQYSAPGSGSPNSLVGNGLKPGTWYHRWMIGTQAADKKAMQRDAKTVAGWDFDRIIMCHGDVIETEGKKAWTETYQNFLV</sequence>
<dbReference type="AlphaFoldDB" id="A0A0H2RL62"/>
<evidence type="ECO:0000313" key="1">
    <source>
        <dbReference type="EMBL" id="KLO12377.1"/>
    </source>
</evidence>
<keyword evidence="2" id="KW-1185">Reference proteome</keyword>
<evidence type="ECO:0008006" key="3">
    <source>
        <dbReference type="Google" id="ProtNLM"/>
    </source>
</evidence>
<accession>A0A0H2RL62</accession>
<dbReference type="Proteomes" id="UP000053477">
    <property type="component" value="Unassembled WGS sequence"/>
</dbReference>
<organism evidence="1 2">
    <name type="scientific">Schizopora paradoxa</name>
    <dbReference type="NCBI Taxonomy" id="27342"/>
    <lineage>
        <taxon>Eukaryota</taxon>
        <taxon>Fungi</taxon>
        <taxon>Dikarya</taxon>
        <taxon>Basidiomycota</taxon>
        <taxon>Agaricomycotina</taxon>
        <taxon>Agaricomycetes</taxon>
        <taxon>Hymenochaetales</taxon>
        <taxon>Schizoporaceae</taxon>
        <taxon>Schizopora</taxon>
    </lineage>
</organism>
<reference evidence="1 2" key="1">
    <citation type="submission" date="2015-04" db="EMBL/GenBank/DDBJ databases">
        <title>Complete genome sequence of Schizopora paradoxa KUC8140, a cosmopolitan wood degrader in East Asia.</title>
        <authorList>
            <consortium name="DOE Joint Genome Institute"/>
            <person name="Min B."/>
            <person name="Park H."/>
            <person name="Jang Y."/>
            <person name="Kim J.-J."/>
            <person name="Kim K.H."/>
            <person name="Pangilinan J."/>
            <person name="Lipzen A."/>
            <person name="Riley R."/>
            <person name="Grigoriev I.V."/>
            <person name="Spatafora J.W."/>
            <person name="Choi I.-G."/>
        </authorList>
    </citation>
    <scope>NUCLEOTIDE SEQUENCE [LARGE SCALE GENOMIC DNA]</scope>
    <source>
        <strain evidence="1 2">KUC8140</strain>
    </source>
</reference>
<dbReference type="InterPro" id="IPR025638">
    <property type="entry name" value="DUF4336"/>
</dbReference>
<gene>
    <name evidence="1" type="ORF">SCHPADRAFT_941286</name>
</gene>